<comment type="caution">
    <text evidence="2">The sequence shown here is derived from an EMBL/GenBank/DDBJ whole genome shotgun (WGS) entry which is preliminary data.</text>
</comment>
<dbReference type="Pfam" id="PF04965">
    <property type="entry name" value="GPW_gp25"/>
    <property type="match status" value="1"/>
</dbReference>
<sequence>MGYGSLFERLNGETVGRDKRLTEESLAASILNHLNKLLQTRQGTVHCLPEYGLPDLNDANASIYDSINRIRRHVEWAINCYEPRLTNVRVAHAPDAANPLALKFRITGTMQKDGFIGALAVGVDVCGGSELRLQRVV</sequence>
<dbReference type="Proteomes" id="UP000585721">
    <property type="component" value="Unassembled WGS sequence"/>
</dbReference>
<dbReference type="RefSeq" id="WP_188027519.1">
    <property type="nucleotide sequence ID" value="NZ_JACHGR010000010.1"/>
</dbReference>
<dbReference type="AlphaFoldDB" id="A0A841GCA6"/>
<organism evidence="2 3">
    <name type="scientific">Tolumonas osonensis</name>
    <dbReference type="NCBI Taxonomy" id="675874"/>
    <lineage>
        <taxon>Bacteria</taxon>
        <taxon>Pseudomonadati</taxon>
        <taxon>Pseudomonadota</taxon>
        <taxon>Gammaproteobacteria</taxon>
        <taxon>Aeromonadales</taxon>
        <taxon>Aeromonadaceae</taxon>
        <taxon>Tolumonas</taxon>
    </lineage>
</organism>
<keyword evidence="3" id="KW-1185">Reference proteome</keyword>
<reference evidence="2 3" key="1">
    <citation type="submission" date="2020-08" db="EMBL/GenBank/DDBJ databases">
        <title>Genomic Encyclopedia of Type Strains, Phase IV (KMG-IV): sequencing the most valuable type-strain genomes for metagenomic binning, comparative biology and taxonomic classification.</title>
        <authorList>
            <person name="Goeker M."/>
        </authorList>
    </citation>
    <scope>NUCLEOTIDE SEQUENCE [LARGE SCALE GENOMIC DNA]</scope>
    <source>
        <strain evidence="2 3">DSM 22975</strain>
    </source>
</reference>
<dbReference type="Gene3D" id="3.10.450.40">
    <property type="match status" value="1"/>
</dbReference>
<dbReference type="InterPro" id="IPR053176">
    <property type="entry name" value="T6SS_TssE1-like"/>
</dbReference>
<dbReference type="PANTHER" id="PTHR38595:SF2">
    <property type="entry name" value="TYPE VI SECRETION SYSTEM BASEPLATE SUBUNIT TSSE"/>
    <property type="match status" value="1"/>
</dbReference>
<proteinExistence type="predicted"/>
<accession>A0A841GCA6</accession>
<dbReference type="InterPro" id="IPR017737">
    <property type="entry name" value="TssE1-like"/>
</dbReference>
<dbReference type="PANTHER" id="PTHR38595">
    <property type="entry name" value="CYTOPLASMIC PROTEIN-RELATED"/>
    <property type="match status" value="1"/>
</dbReference>
<dbReference type="EMBL" id="JACHGR010000010">
    <property type="protein sequence ID" value="MBB6056798.1"/>
    <property type="molecule type" value="Genomic_DNA"/>
</dbReference>
<evidence type="ECO:0000313" key="3">
    <source>
        <dbReference type="Proteomes" id="UP000585721"/>
    </source>
</evidence>
<gene>
    <name evidence="2" type="ORF">HNR75_002745</name>
</gene>
<name>A0A841GCA6_9GAMM</name>
<feature type="domain" description="IraD/Gp25-like" evidence="1">
    <location>
        <begin position="25"/>
        <end position="113"/>
    </location>
</feature>
<dbReference type="SUPFAM" id="SSF160719">
    <property type="entry name" value="gpW/gp25-like"/>
    <property type="match status" value="1"/>
</dbReference>
<dbReference type="NCBIfam" id="TIGR03357">
    <property type="entry name" value="VI_zyme"/>
    <property type="match status" value="1"/>
</dbReference>
<evidence type="ECO:0000313" key="2">
    <source>
        <dbReference type="EMBL" id="MBB6056798.1"/>
    </source>
</evidence>
<dbReference type="InterPro" id="IPR007048">
    <property type="entry name" value="IraD/Gp25-like"/>
</dbReference>
<evidence type="ECO:0000259" key="1">
    <source>
        <dbReference type="Pfam" id="PF04965"/>
    </source>
</evidence>
<protein>
    <submittedName>
        <fullName evidence="2">Type VI secretion system protein</fullName>
    </submittedName>
</protein>